<dbReference type="EMBL" id="BAAAPB010000001">
    <property type="protein sequence ID" value="GAA1949221.1"/>
    <property type="molecule type" value="Genomic_DNA"/>
</dbReference>
<dbReference type="SUPFAM" id="SSF53448">
    <property type="entry name" value="Nucleotide-diphospho-sugar transferases"/>
    <property type="match status" value="1"/>
</dbReference>
<dbReference type="PANTHER" id="PTHR43179:SF7">
    <property type="entry name" value="RHAMNOSYLTRANSFERASE WBBL"/>
    <property type="match status" value="1"/>
</dbReference>
<dbReference type="RefSeq" id="WP_344042177.1">
    <property type="nucleotide sequence ID" value="NZ_BAAAPB010000001.1"/>
</dbReference>
<dbReference type="Proteomes" id="UP001500571">
    <property type="component" value="Unassembled WGS sequence"/>
</dbReference>
<reference evidence="3" key="1">
    <citation type="journal article" date="2019" name="Int. J. Syst. Evol. Microbiol.">
        <title>The Global Catalogue of Microorganisms (GCM) 10K type strain sequencing project: providing services to taxonomists for standard genome sequencing and annotation.</title>
        <authorList>
            <consortium name="The Broad Institute Genomics Platform"/>
            <consortium name="The Broad Institute Genome Sequencing Center for Infectious Disease"/>
            <person name="Wu L."/>
            <person name="Ma J."/>
        </authorList>
    </citation>
    <scope>NUCLEOTIDE SEQUENCE [LARGE SCALE GENOMIC DNA]</scope>
    <source>
        <strain evidence="3">JCM 15309</strain>
    </source>
</reference>
<dbReference type="InterPro" id="IPR029044">
    <property type="entry name" value="Nucleotide-diphossugar_trans"/>
</dbReference>
<dbReference type="InterPro" id="IPR001173">
    <property type="entry name" value="Glyco_trans_2-like"/>
</dbReference>
<name>A0ABP5BPZ8_9ACTN</name>
<dbReference type="Gene3D" id="3.90.550.10">
    <property type="entry name" value="Spore Coat Polysaccharide Biosynthesis Protein SpsA, Chain A"/>
    <property type="match status" value="1"/>
</dbReference>
<keyword evidence="3" id="KW-1185">Reference proteome</keyword>
<dbReference type="Pfam" id="PF00535">
    <property type="entry name" value="Glycos_transf_2"/>
    <property type="match status" value="1"/>
</dbReference>
<feature type="domain" description="Glycosyltransferase 2-like" evidence="1">
    <location>
        <begin position="92"/>
        <end position="195"/>
    </location>
</feature>
<dbReference type="PANTHER" id="PTHR43179">
    <property type="entry name" value="RHAMNOSYLTRANSFERASE WBBL"/>
    <property type="match status" value="1"/>
</dbReference>
<evidence type="ECO:0000313" key="2">
    <source>
        <dbReference type="EMBL" id="GAA1949221.1"/>
    </source>
</evidence>
<proteinExistence type="predicted"/>
<accession>A0ABP5BPZ8</accession>
<evidence type="ECO:0000313" key="3">
    <source>
        <dbReference type="Proteomes" id="UP001500571"/>
    </source>
</evidence>
<dbReference type="NCBIfam" id="TIGR03965">
    <property type="entry name" value="mycofact_glyco"/>
    <property type="match status" value="1"/>
</dbReference>
<protein>
    <submittedName>
        <fullName evidence="2">Mycofactocin biosynthesis glycosyltransferase MftF</fullName>
    </submittedName>
</protein>
<dbReference type="InterPro" id="IPR023981">
    <property type="entry name" value="MftF"/>
</dbReference>
<comment type="caution">
    <text evidence="2">The sequence shown here is derived from an EMBL/GenBank/DDBJ whole genome shotgun (WGS) entry which is preliminary data.</text>
</comment>
<sequence>MSVPVAVDRLPNGFAVRIRDDVRQNQGKEGSVVLVGGSPLRAMALAPAARRLVEGGTVEVTDETSATVARRLLDANLADPVLAAGVEPEEITVVVPVRDRPEQLDRCLRVLAGIAVIVVDDASLDPDTVAGVAARHGAAFVLLPVNLGPAGARNAGLCEVGTPYVAFVDSDVTVEAKTLLTLAGHLHDPLVALAGPLVRGMVRSARPKWFERFDAASSSLALGDRACSVKPGAAVGWLPSACLVGRTSTLLDAGGFAEQMRVGEDVDLVWRLVAAGRRVRYEPALEACHDVRDSIAGWLGRKVAYGSGGAALAERHGDAVAVARLTPLMAAAGAGLLMRKRWSLLGAAVATGWAARTVHRALPEFEGRRASAAALAARGLGWAARQESALLLRHWWPAAAVLATVSPTARRAMASAVVVDAIVAATVDRPLRRDDSPRLGLAEVALGRRLDDLAYGLGLWSGALRRRSWRALAIAITRTGTNKRGLPRS</sequence>
<gene>
    <name evidence="2" type="primary">mftF_1</name>
    <name evidence="2" type="ORF">GCM10009798_05540</name>
</gene>
<evidence type="ECO:0000259" key="1">
    <source>
        <dbReference type="Pfam" id="PF00535"/>
    </source>
</evidence>
<organism evidence="2 3">
    <name type="scientific">Nocardioides panacihumi</name>
    <dbReference type="NCBI Taxonomy" id="400774"/>
    <lineage>
        <taxon>Bacteria</taxon>
        <taxon>Bacillati</taxon>
        <taxon>Actinomycetota</taxon>
        <taxon>Actinomycetes</taxon>
        <taxon>Propionibacteriales</taxon>
        <taxon>Nocardioidaceae</taxon>
        <taxon>Nocardioides</taxon>
    </lineage>
</organism>